<evidence type="ECO:0000256" key="1">
    <source>
        <dbReference type="SAM" id="Phobius"/>
    </source>
</evidence>
<name>A0A251WY22_9RHOB</name>
<feature type="domain" description="DUF4159" evidence="3">
    <location>
        <begin position="673"/>
        <end position="891"/>
    </location>
</feature>
<keyword evidence="1" id="KW-0812">Transmembrane</keyword>
<evidence type="ECO:0000259" key="3">
    <source>
        <dbReference type="Pfam" id="PF13709"/>
    </source>
</evidence>
<evidence type="ECO:0000313" key="5">
    <source>
        <dbReference type="Proteomes" id="UP000194664"/>
    </source>
</evidence>
<keyword evidence="1" id="KW-1133">Transmembrane helix</keyword>
<reference evidence="4" key="1">
    <citation type="submission" date="2016-12" db="EMBL/GenBank/DDBJ databases">
        <title>The draft genome sequence of HSLHS2.</title>
        <authorList>
            <person name="Hu D."/>
            <person name="Wang L."/>
            <person name="Shao Z."/>
        </authorList>
    </citation>
    <scope>NUCLEOTIDE SEQUENCE [LARGE SCALE GENOMIC DNA]</scope>
    <source>
        <strain evidence="4">MCCC 1A06712</strain>
    </source>
</reference>
<dbReference type="Pfam" id="PF07584">
    <property type="entry name" value="BatA"/>
    <property type="match status" value="1"/>
</dbReference>
<feature type="transmembrane region" description="Helical" evidence="1">
    <location>
        <begin position="12"/>
        <end position="31"/>
    </location>
</feature>
<dbReference type="NCBIfam" id="TIGR02226">
    <property type="entry name" value="two_anch"/>
    <property type="match status" value="1"/>
</dbReference>
<dbReference type="EMBL" id="MSPP01000003">
    <property type="protein sequence ID" value="OUD09025.1"/>
    <property type="molecule type" value="Genomic_DNA"/>
</dbReference>
<feature type="domain" description="Aerotolerance regulator N-terminal" evidence="2">
    <location>
        <begin position="7"/>
        <end position="81"/>
    </location>
</feature>
<dbReference type="SUPFAM" id="SSF52317">
    <property type="entry name" value="Class I glutamine amidotransferase-like"/>
    <property type="match status" value="1"/>
</dbReference>
<dbReference type="PANTHER" id="PTHR37464:SF1">
    <property type="entry name" value="BLL2463 PROTEIN"/>
    <property type="match status" value="1"/>
</dbReference>
<proteinExistence type="predicted"/>
<dbReference type="AlphaFoldDB" id="A0A251WY22"/>
<sequence length="911" mass="97110">MVLFGTIGFTAPWLLVALIGLPILWVLLRAVPPAPIQRRFPGVALLLGLQEKEVETDRTPWWLLVLRALAIAGLIIGFAGPILNPETRSAGSGPLLIIADGTWADAPDWSMRLDQIESKIAEAARNERTVAVATLTDLPTDLPFMSADVALRSVANLSPAAWDVPETAANWAAAQNGSFDTYWLSDGIDRDVRGDILAALQDRGTVTVFETNRPVVGLRPAVIDGATVTLSATRTHGGQADYTAHAIGLDPAGIERELASAPIIFADGETGTTTEFDLPPEQRNRVTRFVISGINSAGAVTLTDDSLKRREIALVSGGTSTESLQLLSPLHYLREALRPNADLIELPLTDAIPANPDVIVLADVATISPLEIELLTDWIEQGGMLLRFAGPRLAAAEFSIEADPLLPVRLRSGGRSVGGTMSWGEPKTLAPFAENSPFAGLPIPADIAVSAQVVAEPDPTLSSRVIAQLTDGTPLVTRDTLGAGQIVLFHVTANAEWSNLPLSGLFVQMLERLSVISGNTEPSAEILAGSFWTPAQILMADGTLRSGADLAGTTGEDLAAFTPSADIPPGLYTSEDRAIALNVIDAERQIAPATWPADITVETITDAPETPLMGWFLAAALALLFVDIIATLGLSGRLRGGIVAAFIAAMMMPNDAQAQSDAAAIAATSNVVLAHVITGDAAVDDAAFAGLYGLSDTLTRRTSIEPDTPVGVNIETDELSFFPLIYWPITANQPMPSRDAYSKLNDYLRSGGMIVFDTRDADFAQYGTTTTEARKLQAIAAGLDIPPIERMPADHILTRTFYLLQDFPGRYNGRDIWVEASVNAGSEIDGMPFRNLNDGVTPVVIGGNDWAAAWAMDDTGRFLFPVGRGNAGARQREIAFRFGVNLVMHVLTGNYKSDQVHVPALLDRLGE</sequence>
<dbReference type="InterPro" id="IPR011933">
    <property type="entry name" value="Double_TM_dom"/>
</dbReference>
<dbReference type="InterPro" id="IPR025297">
    <property type="entry name" value="DUF4159"/>
</dbReference>
<dbReference type="RefSeq" id="WP_086451506.1">
    <property type="nucleotide sequence ID" value="NZ_MSPP01000003.1"/>
</dbReference>
<evidence type="ECO:0000259" key="2">
    <source>
        <dbReference type="Pfam" id="PF07584"/>
    </source>
</evidence>
<dbReference type="PANTHER" id="PTHR37464">
    <property type="entry name" value="BLL2463 PROTEIN"/>
    <property type="match status" value="1"/>
</dbReference>
<evidence type="ECO:0000313" key="4">
    <source>
        <dbReference type="EMBL" id="OUD09025.1"/>
    </source>
</evidence>
<dbReference type="Gene3D" id="3.40.50.12140">
    <property type="entry name" value="Domain of unknown function DUF4159"/>
    <property type="match status" value="1"/>
</dbReference>
<dbReference type="OrthoDB" id="9773014at2"/>
<dbReference type="Gene3D" id="3.40.50.880">
    <property type="match status" value="1"/>
</dbReference>
<dbReference type="CDD" id="cd03143">
    <property type="entry name" value="A4_beta-galactosidase_middle_domain"/>
    <property type="match status" value="1"/>
</dbReference>
<dbReference type="InterPro" id="IPR029062">
    <property type="entry name" value="Class_I_gatase-like"/>
</dbReference>
<dbReference type="Pfam" id="PF13709">
    <property type="entry name" value="DUF4159"/>
    <property type="match status" value="1"/>
</dbReference>
<organism evidence="4 5">
    <name type="scientific">Marivivens niveibacter</name>
    <dbReference type="NCBI Taxonomy" id="1930667"/>
    <lineage>
        <taxon>Bacteria</taxon>
        <taxon>Pseudomonadati</taxon>
        <taxon>Pseudomonadota</taxon>
        <taxon>Alphaproteobacteria</taxon>
        <taxon>Rhodobacterales</taxon>
        <taxon>Paracoccaceae</taxon>
        <taxon>Marivivens group</taxon>
        <taxon>Marivivens</taxon>
    </lineage>
</organism>
<gene>
    <name evidence="4" type="ORF">BVC71_09945</name>
</gene>
<accession>A0A251WY22</accession>
<protein>
    <submittedName>
        <fullName evidence="4">LytTR family transcriptional regulator</fullName>
    </submittedName>
</protein>
<keyword evidence="5" id="KW-1185">Reference proteome</keyword>
<dbReference type="Proteomes" id="UP000194664">
    <property type="component" value="Unassembled WGS sequence"/>
</dbReference>
<comment type="caution">
    <text evidence="4">The sequence shown here is derived from an EMBL/GenBank/DDBJ whole genome shotgun (WGS) entry which is preliminary data.</text>
</comment>
<dbReference type="InterPro" id="IPR024163">
    <property type="entry name" value="Aerotolerance_reg_N"/>
</dbReference>
<keyword evidence="1" id="KW-0472">Membrane</keyword>
<feature type="transmembrane region" description="Helical" evidence="1">
    <location>
        <begin position="61"/>
        <end position="83"/>
    </location>
</feature>